<evidence type="ECO:0000313" key="5">
    <source>
        <dbReference type="EMBL" id="RKD31466.1"/>
    </source>
</evidence>
<keyword evidence="3" id="KW-1133">Transmembrane helix</keyword>
<proteinExistence type="predicted"/>
<reference evidence="5 6" key="1">
    <citation type="submission" date="2016-08" db="EMBL/GenBank/DDBJ databases">
        <title>Novel Firmicutes and Novel Genomes.</title>
        <authorList>
            <person name="Poppleton D.I."/>
            <person name="Gribaldo S."/>
        </authorList>
    </citation>
    <scope>NUCLEOTIDE SEQUENCE [LARGE SCALE GENOMIC DNA]</scope>
    <source>
        <strain evidence="5 6">CTT3</strain>
    </source>
</reference>
<dbReference type="InterPro" id="IPR016047">
    <property type="entry name" value="M23ase_b-sheet_dom"/>
</dbReference>
<dbReference type="SUPFAM" id="SSF51261">
    <property type="entry name" value="Duplicated hybrid motif"/>
    <property type="match status" value="1"/>
</dbReference>
<evidence type="ECO:0000256" key="2">
    <source>
        <dbReference type="SAM" id="Coils"/>
    </source>
</evidence>
<dbReference type="PANTHER" id="PTHR21666">
    <property type="entry name" value="PEPTIDASE-RELATED"/>
    <property type="match status" value="1"/>
</dbReference>
<keyword evidence="1" id="KW-0732">Signal</keyword>
<organism evidence="5 6">
    <name type="scientific">Thermohalobacter berrensis</name>
    <dbReference type="NCBI Taxonomy" id="99594"/>
    <lineage>
        <taxon>Bacteria</taxon>
        <taxon>Bacillati</taxon>
        <taxon>Bacillota</taxon>
        <taxon>Tissierellia</taxon>
        <taxon>Tissierellales</taxon>
        <taxon>Thermohalobacteraceae</taxon>
        <taxon>Thermohalobacter</taxon>
    </lineage>
</organism>
<dbReference type="CDD" id="cd12797">
    <property type="entry name" value="M23_peptidase"/>
    <property type="match status" value="1"/>
</dbReference>
<dbReference type="FunFam" id="2.70.70.10:FF:000006">
    <property type="entry name" value="M23 family peptidase"/>
    <property type="match status" value="1"/>
</dbReference>
<evidence type="ECO:0000256" key="3">
    <source>
        <dbReference type="SAM" id="Phobius"/>
    </source>
</evidence>
<dbReference type="EMBL" id="MCIB01000019">
    <property type="protein sequence ID" value="RKD31466.1"/>
    <property type="molecule type" value="Genomic_DNA"/>
</dbReference>
<dbReference type="Pfam" id="PF01551">
    <property type="entry name" value="Peptidase_M23"/>
    <property type="match status" value="1"/>
</dbReference>
<dbReference type="PANTHER" id="PTHR21666:SF289">
    <property type="entry name" value="L-ALA--D-GLU ENDOPEPTIDASE"/>
    <property type="match status" value="1"/>
</dbReference>
<name>A0A419T1Y5_9FIRM</name>
<keyword evidence="6" id="KW-1185">Reference proteome</keyword>
<keyword evidence="3" id="KW-0812">Transmembrane</keyword>
<feature type="transmembrane region" description="Helical" evidence="3">
    <location>
        <begin position="33"/>
        <end position="54"/>
    </location>
</feature>
<feature type="domain" description="M23ase beta-sheet core" evidence="4">
    <location>
        <begin position="207"/>
        <end position="301"/>
    </location>
</feature>
<feature type="coiled-coil region" evidence="2">
    <location>
        <begin position="149"/>
        <end position="180"/>
    </location>
</feature>
<protein>
    <recommendedName>
        <fullName evidence="4">M23ase beta-sheet core domain-containing protein</fullName>
    </recommendedName>
</protein>
<keyword evidence="2" id="KW-0175">Coiled coil</keyword>
<dbReference type="AlphaFoldDB" id="A0A419T1Y5"/>
<gene>
    <name evidence="5" type="ORF">BET03_12605</name>
</gene>
<sequence>MQSKKDNCFSLLIVSHSNDIKQLKVPTWIPKLLILFILCTILSISYLIYSYNYIKTDYTAKVKELNSLKEINKKQKNEIKDLKMKTEEIEKKLASISELEKTIKDMVGLKDSKNNETTRVTINASRGGSLAFRATSKDNIDTAQISSDFDNLSELLDQSKEDLAKLKNDVKERLRYLEAKPDLMPTWGRITSGFGYRKNPFGRGREFHYGIDISNKYGTSIKAAGTGVVTYAGYNGGYGKVIMINHGYGYQTVYGHNNKLLVRTGERVKKGQVIAKMGNTGKSTGPHLHFEIRYYGKPINPKNILNNFK</sequence>
<dbReference type="GO" id="GO:0004222">
    <property type="term" value="F:metalloendopeptidase activity"/>
    <property type="evidence" value="ECO:0007669"/>
    <property type="project" value="TreeGrafter"/>
</dbReference>
<dbReference type="InterPro" id="IPR050570">
    <property type="entry name" value="Cell_wall_metabolism_enzyme"/>
</dbReference>
<dbReference type="Proteomes" id="UP000284177">
    <property type="component" value="Unassembled WGS sequence"/>
</dbReference>
<comment type="caution">
    <text evidence="5">The sequence shown here is derived from an EMBL/GenBank/DDBJ whole genome shotgun (WGS) entry which is preliminary data.</text>
</comment>
<evidence type="ECO:0000256" key="1">
    <source>
        <dbReference type="ARBA" id="ARBA00022729"/>
    </source>
</evidence>
<feature type="coiled-coil region" evidence="2">
    <location>
        <begin position="65"/>
        <end position="102"/>
    </location>
</feature>
<dbReference type="InterPro" id="IPR011055">
    <property type="entry name" value="Dup_hybrid_motif"/>
</dbReference>
<evidence type="ECO:0000259" key="4">
    <source>
        <dbReference type="Pfam" id="PF01551"/>
    </source>
</evidence>
<keyword evidence="3" id="KW-0472">Membrane</keyword>
<accession>A0A419T1Y5</accession>
<evidence type="ECO:0000313" key="6">
    <source>
        <dbReference type="Proteomes" id="UP000284177"/>
    </source>
</evidence>
<dbReference type="Gene3D" id="2.70.70.10">
    <property type="entry name" value="Glucose Permease (Domain IIA)"/>
    <property type="match status" value="1"/>
</dbReference>